<protein>
    <recommendedName>
        <fullName evidence="4">DUF3108 domain-containing protein</fullName>
    </recommendedName>
</protein>
<keyword evidence="1" id="KW-0732">Signal</keyword>
<organism evidence="2 3">
    <name type="scientific">Niastella yeongjuensis</name>
    <dbReference type="NCBI Taxonomy" id="354355"/>
    <lineage>
        <taxon>Bacteria</taxon>
        <taxon>Pseudomonadati</taxon>
        <taxon>Bacteroidota</taxon>
        <taxon>Chitinophagia</taxon>
        <taxon>Chitinophagales</taxon>
        <taxon>Chitinophagaceae</taxon>
        <taxon>Niastella</taxon>
    </lineage>
</organism>
<keyword evidence="3" id="KW-1185">Reference proteome</keyword>
<feature type="signal peptide" evidence="1">
    <location>
        <begin position="1"/>
        <end position="18"/>
    </location>
</feature>
<evidence type="ECO:0000256" key="1">
    <source>
        <dbReference type="SAM" id="SignalP"/>
    </source>
</evidence>
<name>A0A1V9E0W0_9BACT</name>
<comment type="caution">
    <text evidence="2">The sequence shown here is derived from an EMBL/GenBank/DDBJ whole genome shotgun (WGS) entry which is preliminary data.</text>
</comment>
<dbReference type="EMBL" id="LVXG01000078">
    <property type="protein sequence ID" value="OQP39756.1"/>
    <property type="molecule type" value="Genomic_DNA"/>
</dbReference>
<dbReference type="Proteomes" id="UP000192610">
    <property type="component" value="Unassembled WGS sequence"/>
</dbReference>
<dbReference type="AlphaFoldDB" id="A0A1V9E0W0"/>
<feature type="chain" id="PRO_5010738025" description="DUF3108 domain-containing protein" evidence="1">
    <location>
        <begin position="19"/>
        <end position="262"/>
    </location>
</feature>
<dbReference type="OrthoDB" id="665223at2"/>
<evidence type="ECO:0000313" key="2">
    <source>
        <dbReference type="EMBL" id="OQP39756.1"/>
    </source>
</evidence>
<proteinExistence type="predicted"/>
<evidence type="ECO:0000313" key="3">
    <source>
        <dbReference type="Proteomes" id="UP000192610"/>
    </source>
</evidence>
<dbReference type="Gene3D" id="2.40.360.20">
    <property type="match status" value="1"/>
</dbReference>
<evidence type="ECO:0008006" key="4">
    <source>
        <dbReference type="Google" id="ProtNLM"/>
    </source>
</evidence>
<reference evidence="3" key="1">
    <citation type="submission" date="2016-04" db="EMBL/GenBank/DDBJ databases">
        <authorList>
            <person name="Chen L."/>
            <person name="Zhuang W."/>
            <person name="Wang G."/>
        </authorList>
    </citation>
    <scope>NUCLEOTIDE SEQUENCE [LARGE SCALE GENOMIC DNA]</scope>
    <source>
        <strain evidence="3">17621</strain>
    </source>
</reference>
<dbReference type="RefSeq" id="WP_090519373.1">
    <property type="nucleotide sequence ID" value="NZ_FOCZ01000003.1"/>
</dbReference>
<gene>
    <name evidence="2" type="ORF">A4H97_16150</name>
</gene>
<sequence length="262" mass="30566">MKQILLLLYGLFSGFLMAQDCRDHVLMQKGVQLTYNVYWPKGDNFFRPVSRLVYEVNQVKDSAGSTFSFITKRGFSIVDSNNHFERKVVLKCGGQHLNIPFDFYSNDTFYLQDLIPEAKGYKNDYFVAYTLLEEAITYIVPLVMDGIDELPGGKKQFRQSEMQGYKPYFVCEWHPYHEYSYTIKVIKREGRKMVTTPAGAFACVKFCMELDEKWKGDTSPLKCWLYFNEDAGLVKFENDHHPAHVELVSIRNNNQETFLGKW</sequence>
<accession>A0A1V9E0W0</accession>
<dbReference type="STRING" id="354355.SAMN05660816_01977"/>